<dbReference type="GO" id="GO:0008233">
    <property type="term" value="F:peptidase activity"/>
    <property type="evidence" value="ECO:0007669"/>
    <property type="project" value="UniProtKB-KW"/>
</dbReference>
<dbReference type="Proteomes" id="UP000000758">
    <property type="component" value="Chromosome"/>
</dbReference>
<dbReference type="EnsemblBacteria" id="ABK77772">
    <property type="protein sequence ID" value="ABK77772"/>
    <property type="gene ID" value="CENSYa_1145"/>
</dbReference>
<proteinExistence type="predicted"/>
<keyword evidence="2" id="KW-1185">Reference proteome</keyword>
<dbReference type="PATRIC" id="fig|414004.10.peg.1041"/>
<evidence type="ECO:0000313" key="2">
    <source>
        <dbReference type="Proteomes" id="UP000000758"/>
    </source>
</evidence>
<sequence>MVLAAGLLAAGPAILQAEAQFQSGGVDHPGDWHVGEGLKQGDLFSYRMCHVDYRECADFRMDIWMEGDVQTGTETKWRAQVVVYDGNKVIKGNMDLGKIAPEPTGGTVELASYRSAFKSSVVWLSAFANSDEPKQFAAPSWGKIGNIGGEQILPQELITDGIVTPGGTFDEVVQVGWRTGGSTSRIFVVDEFPFPIRASTWTHVSEGIPPQEYKFELLSYQENVQENPFESVQATADELAGLGCPSHDRFATTVKKATVGFKYQLHVFYGPEFPVDGCPMKWQVKFISKFDETEFLNQVHYDLLVLNKDGTVARSVAHDEGRQFLFSPSGQALFEMTVKEGPGTTDYVVYVYGLSPEFIVPDVEPDWVVVPVTISAAEGDAGMIPTVRAEPAPVTEIPPWVKLSAGFWVEGSTPDAEFVTSIEFLIKEGIIVVPSTDRSVYSEAGIPEWFKGTTSFWIDGTSTDAEYASSIQYLIEQGVIVLS</sequence>
<name>A0RWQ5_CENSY</name>
<reference evidence="1 2" key="1">
    <citation type="journal article" date="2006" name="Proc. Natl. Acad. Sci. U.S.A.">
        <title>Genomic analysis of the uncultivated marine crenarchaeote Cenarchaeum symbiosum.</title>
        <authorList>
            <person name="Hallam S.J."/>
            <person name="Konstantinidis K.T."/>
            <person name="Putnam N."/>
            <person name="Schleper C."/>
            <person name="Watanabe Y."/>
            <person name="Sugahara J."/>
            <person name="Preston C."/>
            <person name="de la Torre J."/>
            <person name="Richardson P.M."/>
            <person name="DeLong E.F."/>
        </authorList>
    </citation>
    <scope>NUCLEOTIDE SEQUENCE [LARGE SCALE GENOMIC DNA]</scope>
    <source>
        <strain evidence="2">A</strain>
    </source>
</reference>
<accession>A0RWQ5</accession>
<dbReference type="STRING" id="414004.CENSYa_1145"/>
<dbReference type="EMBL" id="DP000238">
    <property type="protein sequence ID" value="ABK77772.1"/>
    <property type="molecule type" value="Genomic_DNA"/>
</dbReference>
<gene>
    <name evidence="1" type="ordered locus">CENSYa_1145</name>
</gene>
<dbReference type="KEGG" id="csy:CENSYa_1145"/>
<protein>
    <submittedName>
        <fullName evidence="1">Secreted periplasmic Zn-dependent protease</fullName>
    </submittedName>
</protein>
<keyword evidence="1" id="KW-0645">Protease</keyword>
<dbReference type="AlphaFoldDB" id="A0RWQ5"/>
<keyword evidence="1" id="KW-0378">Hydrolase</keyword>
<dbReference type="GO" id="GO:0006508">
    <property type="term" value="P:proteolysis"/>
    <property type="evidence" value="ECO:0007669"/>
    <property type="project" value="UniProtKB-KW"/>
</dbReference>
<dbReference type="HOGENOM" id="CLU_577001_0_0_2"/>
<evidence type="ECO:0000313" key="1">
    <source>
        <dbReference type="EMBL" id="ABK77772.1"/>
    </source>
</evidence>
<organism evidence="1 2">
    <name type="scientific">Cenarchaeum symbiosum (strain A)</name>
    <dbReference type="NCBI Taxonomy" id="414004"/>
    <lineage>
        <taxon>Archaea</taxon>
        <taxon>Nitrososphaerota</taxon>
        <taxon>Candidatus Cenarchaeales</taxon>
        <taxon>Candidatus Cenarchaeaceae</taxon>
        <taxon>Candidatus Cenarchaeum</taxon>
    </lineage>
</organism>